<dbReference type="PANTHER" id="PTHR30469">
    <property type="entry name" value="MULTIDRUG RESISTANCE PROTEIN MDTA"/>
    <property type="match status" value="1"/>
</dbReference>
<keyword evidence="2" id="KW-0175">Coiled coil</keyword>
<evidence type="ECO:0000313" key="7">
    <source>
        <dbReference type="EMBL" id="TCO07055.1"/>
    </source>
</evidence>
<proteinExistence type="inferred from homology"/>
<protein>
    <submittedName>
        <fullName evidence="7">RND family efflux transporter MFP subunit</fullName>
    </submittedName>
</protein>
<dbReference type="NCBIfam" id="TIGR01730">
    <property type="entry name" value="RND_mfp"/>
    <property type="match status" value="1"/>
</dbReference>
<dbReference type="Gene3D" id="1.10.287.470">
    <property type="entry name" value="Helix hairpin bin"/>
    <property type="match status" value="1"/>
</dbReference>
<feature type="coiled-coil region" evidence="2">
    <location>
        <begin position="91"/>
        <end position="149"/>
    </location>
</feature>
<dbReference type="AlphaFoldDB" id="A0A4R2GGA6"/>
<evidence type="ECO:0000313" key="8">
    <source>
        <dbReference type="Proteomes" id="UP000295221"/>
    </source>
</evidence>
<evidence type="ECO:0000259" key="4">
    <source>
        <dbReference type="Pfam" id="PF25917"/>
    </source>
</evidence>
<evidence type="ECO:0000259" key="5">
    <source>
        <dbReference type="Pfam" id="PF25954"/>
    </source>
</evidence>
<dbReference type="InterPro" id="IPR006143">
    <property type="entry name" value="RND_pump_MFP"/>
</dbReference>
<comment type="caution">
    <text evidence="7">The sequence shown here is derived from an EMBL/GenBank/DDBJ whole genome shotgun (WGS) entry which is preliminary data.</text>
</comment>
<evidence type="ECO:0000259" key="6">
    <source>
        <dbReference type="Pfam" id="PF25989"/>
    </source>
</evidence>
<dbReference type="Pfam" id="PF25917">
    <property type="entry name" value="BSH_RND"/>
    <property type="match status" value="1"/>
</dbReference>
<dbReference type="Gene3D" id="2.40.50.100">
    <property type="match status" value="1"/>
</dbReference>
<name>A0A4R2GGA6_9BACT</name>
<sequence>MIYKTLILIGISVLLASCQQKSGSSNNERRTNVVVSEVQERDMSSVRVVTAPVIAYKRVYITTRTSGLITELPFEEGDLVKKGDMLFRLDVRKQEAQLRNARSALLEAQRHFERSKVLFKGEAISEEQFEQANRTMEAAESEVDFWEAEVSFGKMHAQMDAVVAAKLAEPGTNVSENQRIYTIEDHNLLVARPGVSELDVVHLAKGQEVALTFDVFGEERFTGTIRRIFPAADQITRLFTVEVEIDQSQTDFPIRPGYLTRVYFTTDERANAVAVPSEGIDYDNDEAMVFVIDENQTLTRTKVTTGIERDGWIEITGGIQPGQKIVAGNLDSLEDGMKVNVTGNFRRYGFRE</sequence>
<feature type="domain" description="Multidrug resistance protein MdtA-like alpha-helical hairpin" evidence="3">
    <location>
        <begin position="93"/>
        <end position="150"/>
    </location>
</feature>
<comment type="similarity">
    <text evidence="1">Belongs to the membrane fusion protein (MFP) (TC 8.A.1) family.</text>
</comment>
<dbReference type="PROSITE" id="PS51257">
    <property type="entry name" value="PROKAR_LIPOPROTEIN"/>
    <property type="match status" value="1"/>
</dbReference>
<organism evidence="7 8">
    <name type="scientific">Natronoflexus pectinivorans</name>
    <dbReference type="NCBI Taxonomy" id="682526"/>
    <lineage>
        <taxon>Bacteria</taxon>
        <taxon>Pseudomonadati</taxon>
        <taxon>Bacteroidota</taxon>
        <taxon>Bacteroidia</taxon>
        <taxon>Marinilabiliales</taxon>
        <taxon>Marinilabiliaceae</taxon>
        <taxon>Natronoflexus</taxon>
    </lineage>
</organism>
<dbReference type="Pfam" id="PF25954">
    <property type="entry name" value="Beta-barrel_RND_2"/>
    <property type="match status" value="1"/>
</dbReference>
<dbReference type="Gene3D" id="2.40.420.20">
    <property type="match status" value="1"/>
</dbReference>
<accession>A0A4R2GGA6</accession>
<dbReference type="GO" id="GO:1990281">
    <property type="term" value="C:efflux pump complex"/>
    <property type="evidence" value="ECO:0007669"/>
    <property type="project" value="TreeGrafter"/>
</dbReference>
<feature type="domain" description="CusB-like beta-barrel" evidence="5">
    <location>
        <begin position="195"/>
        <end position="266"/>
    </location>
</feature>
<dbReference type="InterPro" id="IPR058792">
    <property type="entry name" value="Beta-barrel_RND_2"/>
</dbReference>
<dbReference type="EMBL" id="SLWK01000010">
    <property type="protein sequence ID" value="TCO07055.1"/>
    <property type="molecule type" value="Genomic_DNA"/>
</dbReference>
<keyword evidence="8" id="KW-1185">Reference proteome</keyword>
<feature type="domain" description="Multidrug resistance protein MdtA-like barrel-sandwich hybrid" evidence="4">
    <location>
        <begin position="58"/>
        <end position="179"/>
    </location>
</feature>
<dbReference type="InterPro" id="IPR058625">
    <property type="entry name" value="MdtA-like_BSH"/>
</dbReference>
<dbReference type="Pfam" id="PF25989">
    <property type="entry name" value="YknX_C"/>
    <property type="match status" value="1"/>
</dbReference>
<reference evidence="7 8" key="1">
    <citation type="submission" date="2019-03" db="EMBL/GenBank/DDBJ databases">
        <title>Genomic Encyclopedia of Type Strains, Phase IV (KMG-IV): sequencing the most valuable type-strain genomes for metagenomic binning, comparative biology and taxonomic classification.</title>
        <authorList>
            <person name="Goeker M."/>
        </authorList>
    </citation>
    <scope>NUCLEOTIDE SEQUENCE [LARGE SCALE GENOMIC DNA]</scope>
    <source>
        <strain evidence="7 8">DSM 24179</strain>
    </source>
</reference>
<feature type="domain" description="YknX-like C-terminal permuted SH3-like" evidence="6">
    <location>
        <begin position="273"/>
        <end position="341"/>
    </location>
</feature>
<evidence type="ECO:0000256" key="1">
    <source>
        <dbReference type="ARBA" id="ARBA00009477"/>
    </source>
</evidence>
<dbReference type="Pfam" id="PF25876">
    <property type="entry name" value="HH_MFP_RND"/>
    <property type="match status" value="1"/>
</dbReference>
<dbReference type="InterPro" id="IPR058624">
    <property type="entry name" value="MdtA-like_HH"/>
</dbReference>
<dbReference type="SUPFAM" id="SSF111369">
    <property type="entry name" value="HlyD-like secretion proteins"/>
    <property type="match status" value="1"/>
</dbReference>
<dbReference type="GO" id="GO:0015562">
    <property type="term" value="F:efflux transmembrane transporter activity"/>
    <property type="evidence" value="ECO:0007669"/>
    <property type="project" value="TreeGrafter"/>
</dbReference>
<evidence type="ECO:0000256" key="2">
    <source>
        <dbReference type="SAM" id="Coils"/>
    </source>
</evidence>
<dbReference type="Proteomes" id="UP000295221">
    <property type="component" value="Unassembled WGS sequence"/>
</dbReference>
<dbReference type="Gene3D" id="2.40.30.170">
    <property type="match status" value="1"/>
</dbReference>
<gene>
    <name evidence="7" type="ORF">EV194_11054</name>
</gene>
<evidence type="ECO:0000259" key="3">
    <source>
        <dbReference type="Pfam" id="PF25876"/>
    </source>
</evidence>
<dbReference type="RefSeq" id="WP_165921888.1">
    <property type="nucleotide sequence ID" value="NZ_SLWK01000010.1"/>
</dbReference>
<dbReference type="InterPro" id="IPR058637">
    <property type="entry name" value="YknX-like_C"/>
</dbReference>